<keyword evidence="3" id="KW-0274">FAD</keyword>
<dbReference type="SUPFAM" id="SSF55424">
    <property type="entry name" value="FAD/NAD-linked reductases, dimerisation (C-terminal) domain"/>
    <property type="match status" value="1"/>
</dbReference>
<dbReference type="InterPro" id="IPR023753">
    <property type="entry name" value="FAD/NAD-binding_dom"/>
</dbReference>
<feature type="domain" description="FAD/NAD(P)-binding" evidence="5">
    <location>
        <begin position="9"/>
        <end position="302"/>
    </location>
</feature>
<evidence type="ECO:0000259" key="6">
    <source>
        <dbReference type="Pfam" id="PF14759"/>
    </source>
</evidence>
<comment type="cofactor">
    <cofactor evidence="1">
        <name>FAD</name>
        <dbReference type="ChEBI" id="CHEBI:57692"/>
    </cofactor>
</comment>
<dbReference type="EMBL" id="BAAADM010000020">
    <property type="protein sequence ID" value="GAA0433979.1"/>
    <property type="molecule type" value="Genomic_DNA"/>
</dbReference>
<evidence type="ECO:0000313" key="7">
    <source>
        <dbReference type="EMBL" id="GAA0433979.1"/>
    </source>
</evidence>
<evidence type="ECO:0000256" key="4">
    <source>
        <dbReference type="ARBA" id="ARBA00023002"/>
    </source>
</evidence>
<reference evidence="7 8" key="1">
    <citation type="journal article" date="2019" name="Int. J. Syst. Evol. Microbiol.">
        <title>The Global Catalogue of Microorganisms (GCM) 10K type strain sequencing project: providing services to taxonomists for standard genome sequencing and annotation.</title>
        <authorList>
            <consortium name="The Broad Institute Genomics Platform"/>
            <consortium name="The Broad Institute Genome Sequencing Center for Infectious Disease"/>
            <person name="Wu L."/>
            <person name="Ma J."/>
        </authorList>
    </citation>
    <scope>NUCLEOTIDE SEQUENCE [LARGE SCALE GENOMIC DNA]</scope>
    <source>
        <strain evidence="7 8">JCM 12149</strain>
    </source>
</reference>
<keyword evidence="8" id="KW-1185">Reference proteome</keyword>
<dbReference type="InterPro" id="IPR016156">
    <property type="entry name" value="FAD/NAD-linked_Rdtase_dimer_sf"/>
</dbReference>
<evidence type="ECO:0000256" key="2">
    <source>
        <dbReference type="ARBA" id="ARBA00022630"/>
    </source>
</evidence>
<protein>
    <submittedName>
        <fullName evidence="7">FAD-dependent oxidoreductase</fullName>
    </submittedName>
</protein>
<dbReference type="RefSeq" id="WP_343751364.1">
    <property type="nucleotide sequence ID" value="NZ_BAAADM010000020.1"/>
</dbReference>
<name>A0ABN0Z5J4_9BACI</name>
<dbReference type="PRINTS" id="PR00368">
    <property type="entry name" value="FADPNR"/>
</dbReference>
<evidence type="ECO:0000259" key="5">
    <source>
        <dbReference type="Pfam" id="PF07992"/>
    </source>
</evidence>
<dbReference type="Gene3D" id="3.30.390.30">
    <property type="match status" value="1"/>
</dbReference>
<dbReference type="InterPro" id="IPR036188">
    <property type="entry name" value="FAD/NAD-bd_sf"/>
</dbReference>
<accession>A0ABN0Z5J4</accession>
<dbReference type="InterPro" id="IPR050446">
    <property type="entry name" value="FAD-oxidoreductase/Apoptosis"/>
</dbReference>
<evidence type="ECO:0000313" key="8">
    <source>
        <dbReference type="Proteomes" id="UP001501459"/>
    </source>
</evidence>
<gene>
    <name evidence="7" type="ORF">GCM10008983_08200</name>
</gene>
<dbReference type="Pfam" id="PF14759">
    <property type="entry name" value="Reductase_C"/>
    <property type="match status" value="1"/>
</dbReference>
<proteinExistence type="predicted"/>
<dbReference type="PANTHER" id="PTHR43557:SF2">
    <property type="entry name" value="RIESKE DOMAIN-CONTAINING PROTEIN-RELATED"/>
    <property type="match status" value="1"/>
</dbReference>
<dbReference type="SUPFAM" id="SSF51905">
    <property type="entry name" value="FAD/NAD(P)-binding domain"/>
    <property type="match status" value="2"/>
</dbReference>
<dbReference type="Proteomes" id="UP001501459">
    <property type="component" value="Unassembled WGS sequence"/>
</dbReference>
<dbReference type="PRINTS" id="PR00411">
    <property type="entry name" value="PNDRDTASEI"/>
</dbReference>
<comment type="caution">
    <text evidence="7">The sequence shown here is derived from an EMBL/GenBank/DDBJ whole genome shotgun (WGS) entry which is preliminary data.</text>
</comment>
<sequence>MSDVDMKTTVIVGAGIAGVHAAENLRKEGDQGRIILMDSDQQMPYDRPPLSKKLMTGETDDTSILLRDPSVYDELDIDLKLGVEVTDIDPERKTINTKDGSSYEWDKLILATGSKLRTLSIEGDDLQGIFYLRRMTDALAMKQHMQDVKDAVIIGAGFIGAELASSLKQLGINVTIVERSSYPMEPIVGRDVSEHFLDLHRSNGIDVITGDSVAQFNGDTMLEEAVTAEGRRIPCQAAIIGVGVTANTAVSHPQLQTENGYVVNEYGETSLPDIYAAGDCTSWPYNGTPIHVEHWDHAVNHGKTVAQNVINPQSVPYAYTPYFWSEQYDSRFQYFGHAKEWSRTVLRGSFESNAFTYFYLDDQNIVKAAFLSNQAKNALPVRRMIQQQSSVDPEALADESIALKKVQRAKV</sequence>
<dbReference type="Pfam" id="PF07992">
    <property type="entry name" value="Pyr_redox_2"/>
    <property type="match status" value="1"/>
</dbReference>
<dbReference type="Gene3D" id="3.50.50.60">
    <property type="entry name" value="FAD/NAD(P)-binding domain"/>
    <property type="match status" value="2"/>
</dbReference>
<keyword evidence="2" id="KW-0285">Flavoprotein</keyword>
<evidence type="ECO:0000256" key="1">
    <source>
        <dbReference type="ARBA" id="ARBA00001974"/>
    </source>
</evidence>
<keyword evidence="4" id="KW-0560">Oxidoreductase</keyword>
<feature type="domain" description="Reductase C-terminal" evidence="6">
    <location>
        <begin position="322"/>
        <end position="406"/>
    </location>
</feature>
<dbReference type="InterPro" id="IPR028202">
    <property type="entry name" value="Reductase_C"/>
</dbReference>
<dbReference type="PANTHER" id="PTHR43557">
    <property type="entry name" value="APOPTOSIS-INDUCING FACTOR 1"/>
    <property type="match status" value="1"/>
</dbReference>
<evidence type="ECO:0000256" key="3">
    <source>
        <dbReference type="ARBA" id="ARBA00022827"/>
    </source>
</evidence>
<organism evidence="7 8">
    <name type="scientific">Lentibacillus halophilus</name>
    <dbReference type="NCBI Taxonomy" id="295065"/>
    <lineage>
        <taxon>Bacteria</taxon>
        <taxon>Bacillati</taxon>
        <taxon>Bacillota</taxon>
        <taxon>Bacilli</taxon>
        <taxon>Bacillales</taxon>
        <taxon>Bacillaceae</taxon>
        <taxon>Lentibacillus</taxon>
    </lineage>
</organism>